<dbReference type="RefSeq" id="WP_321389476.1">
    <property type="nucleotide sequence ID" value="NZ_CP139487.1"/>
</dbReference>
<sequence length="376" mass="43140">MHIDSNSGYQIDLFGNIPVLDAWWKKSKTKNRVLTLVLITWVPLLLLSLLASRETILTDYAIHMRFLIALPLLLISSMKSGERLRESFYQFIEAEILDPEDYNKLKYEINRTRELRDSKFAKIIILLLVYTVVGLYLFQFKNIENPIWRTADDGFSPAGWWFNLISQPLYFYFLFYFLYRTGLWCRLLKKVSGMKLHLKASNGDDAGGLGFLGHLLVFFIVPCFAISISLAGSMLNLVLYEGIDVNDIKFILGVLCAGFLLLLAGPLLFFFPAMKEAKHRGISEYGTLMGRQLHAFERKWLVREIDPKDNILQDEDFQSIDSNNAVIARVHSMRLVPFSLKDLVPLLVAILLPFIPVVAIKVPWKVLLAQITKVIM</sequence>
<dbReference type="KEGG" id="psti:SOO65_10955"/>
<evidence type="ECO:0000256" key="1">
    <source>
        <dbReference type="SAM" id="Phobius"/>
    </source>
</evidence>
<keyword evidence="1" id="KW-0472">Membrane</keyword>
<evidence type="ECO:0000313" key="3">
    <source>
        <dbReference type="Proteomes" id="UP001324634"/>
    </source>
</evidence>
<protein>
    <submittedName>
        <fullName evidence="2">Uncharacterized protein</fullName>
    </submittedName>
</protein>
<evidence type="ECO:0000313" key="2">
    <source>
        <dbReference type="EMBL" id="WPU63203.1"/>
    </source>
</evidence>
<keyword evidence="1" id="KW-1133">Transmembrane helix</keyword>
<keyword evidence="1" id="KW-0812">Transmembrane</keyword>
<keyword evidence="3" id="KW-1185">Reference proteome</keyword>
<gene>
    <name evidence="2" type="ORF">SOO65_10955</name>
</gene>
<feature type="transmembrane region" description="Helical" evidence="1">
    <location>
        <begin position="33"/>
        <end position="51"/>
    </location>
</feature>
<dbReference type="EMBL" id="CP139487">
    <property type="protein sequence ID" value="WPU63203.1"/>
    <property type="molecule type" value="Genomic_DNA"/>
</dbReference>
<feature type="transmembrane region" description="Helical" evidence="1">
    <location>
        <begin position="250"/>
        <end position="271"/>
    </location>
</feature>
<reference evidence="2 3" key="1">
    <citation type="submission" date="2023-11" db="EMBL/GenBank/DDBJ databases">
        <title>Peredibacter starrii A3.12.</title>
        <authorList>
            <person name="Mitchell R.J."/>
        </authorList>
    </citation>
    <scope>NUCLEOTIDE SEQUENCE [LARGE SCALE GENOMIC DNA]</scope>
    <source>
        <strain evidence="2 3">A3.12</strain>
    </source>
</reference>
<accession>A0AAX4HIY3</accession>
<dbReference type="AlphaFoldDB" id="A0AAX4HIY3"/>
<dbReference type="Proteomes" id="UP001324634">
    <property type="component" value="Chromosome"/>
</dbReference>
<feature type="transmembrane region" description="Helical" evidence="1">
    <location>
        <begin position="209"/>
        <end position="230"/>
    </location>
</feature>
<organism evidence="2 3">
    <name type="scientific">Peredibacter starrii</name>
    <dbReference type="NCBI Taxonomy" id="28202"/>
    <lineage>
        <taxon>Bacteria</taxon>
        <taxon>Pseudomonadati</taxon>
        <taxon>Bdellovibrionota</taxon>
        <taxon>Bacteriovoracia</taxon>
        <taxon>Bacteriovoracales</taxon>
        <taxon>Bacteriovoracaceae</taxon>
        <taxon>Peredibacter</taxon>
    </lineage>
</organism>
<feature type="transmembrane region" description="Helical" evidence="1">
    <location>
        <begin position="120"/>
        <end position="138"/>
    </location>
</feature>
<feature type="transmembrane region" description="Helical" evidence="1">
    <location>
        <begin position="343"/>
        <end position="364"/>
    </location>
</feature>
<proteinExistence type="predicted"/>
<name>A0AAX4HIY3_9BACT</name>
<feature type="transmembrane region" description="Helical" evidence="1">
    <location>
        <begin position="57"/>
        <end position="75"/>
    </location>
</feature>